<sequence>MKKQVMNAEDIYKVLDLYINYYNKAEGSSWNEKTAYKRIHQVISMEDSFSLIVEDKTKTLGFAMGYFKQYDDIIGYTLEEIVIDHKFQNRGYGTELVKRLENYVKDMGASCVELKAVNDKMHDNFYGKIGYQDSSSFIDKVKWLD</sequence>
<accession>F0GU26</accession>
<comment type="caution">
    <text evidence="2">The sequence shown here is derived from an EMBL/GenBank/DDBJ whole genome shotgun (WGS) entry which is preliminary data.</text>
</comment>
<dbReference type="EMBL" id="AEXM01000012">
    <property type="protein sequence ID" value="EGC82676.1"/>
    <property type="molecule type" value="Genomic_DNA"/>
</dbReference>
<dbReference type="SUPFAM" id="SSF55729">
    <property type="entry name" value="Acyl-CoA N-acyltransferases (Nat)"/>
    <property type="match status" value="1"/>
</dbReference>
<dbReference type="Pfam" id="PF00583">
    <property type="entry name" value="Acetyltransf_1"/>
    <property type="match status" value="1"/>
</dbReference>
<dbReference type="PROSITE" id="PS51186">
    <property type="entry name" value="GNAT"/>
    <property type="match status" value="1"/>
</dbReference>
<evidence type="ECO:0000313" key="2">
    <source>
        <dbReference type="EMBL" id="EGC82676.1"/>
    </source>
</evidence>
<dbReference type="InterPro" id="IPR000182">
    <property type="entry name" value="GNAT_dom"/>
</dbReference>
<dbReference type="CDD" id="cd04301">
    <property type="entry name" value="NAT_SF"/>
    <property type="match status" value="1"/>
</dbReference>
<protein>
    <submittedName>
        <fullName evidence="2">Acetyltransferase, GNAT family</fullName>
    </submittedName>
</protein>
<evidence type="ECO:0000259" key="1">
    <source>
        <dbReference type="PROSITE" id="PS51186"/>
    </source>
</evidence>
<dbReference type="PATRIC" id="fig|879305.3.peg.306"/>
<dbReference type="eggNOG" id="COG0456">
    <property type="taxonomic scope" value="Bacteria"/>
</dbReference>
<dbReference type="RefSeq" id="WP_004834615.1">
    <property type="nucleotide sequence ID" value="NZ_AEXM01000012.1"/>
</dbReference>
<keyword evidence="2" id="KW-0808">Transferase</keyword>
<dbReference type="STRING" id="879305.HMPREF9290_1244"/>
<keyword evidence="3" id="KW-1185">Reference proteome</keyword>
<organism evidence="2 3">
    <name type="scientific">Anaerococcus prevotii ACS-065-V-Col13</name>
    <dbReference type="NCBI Taxonomy" id="879305"/>
    <lineage>
        <taxon>Bacteria</taxon>
        <taxon>Bacillati</taxon>
        <taxon>Bacillota</taxon>
        <taxon>Tissierellia</taxon>
        <taxon>Tissierellales</taxon>
        <taxon>Peptoniphilaceae</taxon>
        <taxon>Anaerococcus</taxon>
    </lineage>
</organism>
<gene>
    <name evidence="2" type="ORF">HMPREF9290_1244</name>
</gene>
<dbReference type="InterPro" id="IPR016181">
    <property type="entry name" value="Acyl_CoA_acyltransferase"/>
</dbReference>
<dbReference type="GO" id="GO:0016747">
    <property type="term" value="F:acyltransferase activity, transferring groups other than amino-acyl groups"/>
    <property type="evidence" value="ECO:0007669"/>
    <property type="project" value="InterPro"/>
</dbReference>
<dbReference type="AlphaFoldDB" id="F0GU26"/>
<dbReference type="Proteomes" id="UP000005286">
    <property type="component" value="Unassembled WGS sequence"/>
</dbReference>
<proteinExistence type="predicted"/>
<reference evidence="2 3" key="1">
    <citation type="submission" date="2011-01" db="EMBL/GenBank/DDBJ databases">
        <authorList>
            <person name="Durkin A.S."/>
            <person name="Madupu R."/>
            <person name="Torralba M."/>
            <person name="Gillis M."/>
            <person name="Methe B."/>
            <person name="Sutton G."/>
            <person name="Nelson K.E."/>
        </authorList>
    </citation>
    <scope>NUCLEOTIDE SEQUENCE [LARGE SCALE GENOMIC DNA]</scope>
    <source>
        <strain evidence="2 3">ACS-065-V-Col13</strain>
    </source>
</reference>
<dbReference type="Gene3D" id="3.40.630.30">
    <property type="match status" value="1"/>
</dbReference>
<feature type="domain" description="N-acetyltransferase" evidence="1">
    <location>
        <begin position="1"/>
        <end position="145"/>
    </location>
</feature>
<name>F0GU26_9FIRM</name>
<evidence type="ECO:0000313" key="3">
    <source>
        <dbReference type="Proteomes" id="UP000005286"/>
    </source>
</evidence>